<evidence type="ECO:0000313" key="1">
    <source>
        <dbReference type="EMBL" id="MBX60817.1"/>
    </source>
</evidence>
<proteinExistence type="predicted"/>
<reference evidence="1" key="1">
    <citation type="submission" date="2018-02" db="EMBL/GenBank/DDBJ databases">
        <title>Rhizophora mucronata_Transcriptome.</title>
        <authorList>
            <person name="Meera S.P."/>
            <person name="Sreeshan A."/>
            <person name="Augustine A."/>
        </authorList>
    </citation>
    <scope>NUCLEOTIDE SEQUENCE</scope>
    <source>
        <tissue evidence="1">Leaf</tissue>
    </source>
</reference>
<name>A0A2P2Q1G4_RHIMU</name>
<protein>
    <submittedName>
        <fullName evidence="1">Uncharacterized protein</fullName>
    </submittedName>
</protein>
<accession>A0A2P2Q1G4</accession>
<organism evidence="1">
    <name type="scientific">Rhizophora mucronata</name>
    <name type="common">Asiatic mangrove</name>
    <dbReference type="NCBI Taxonomy" id="61149"/>
    <lineage>
        <taxon>Eukaryota</taxon>
        <taxon>Viridiplantae</taxon>
        <taxon>Streptophyta</taxon>
        <taxon>Embryophyta</taxon>
        <taxon>Tracheophyta</taxon>
        <taxon>Spermatophyta</taxon>
        <taxon>Magnoliopsida</taxon>
        <taxon>eudicotyledons</taxon>
        <taxon>Gunneridae</taxon>
        <taxon>Pentapetalae</taxon>
        <taxon>rosids</taxon>
        <taxon>fabids</taxon>
        <taxon>Malpighiales</taxon>
        <taxon>Rhizophoraceae</taxon>
        <taxon>Rhizophora</taxon>
    </lineage>
</organism>
<dbReference type="AlphaFoldDB" id="A0A2P2Q1G4"/>
<sequence length="20" mass="2365">MCFSLVFTFKPQNFGRSLKN</sequence>
<dbReference type="EMBL" id="GGEC01080333">
    <property type="protein sequence ID" value="MBX60817.1"/>
    <property type="molecule type" value="Transcribed_RNA"/>
</dbReference>